<evidence type="ECO:0000313" key="2">
    <source>
        <dbReference type="Proteomes" id="UP000070394"/>
    </source>
</evidence>
<comment type="caution">
    <text evidence="1">The sequence shown here is derived from an EMBL/GenBank/DDBJ whole genome shotgun (WGS) entry which is preliminary data.</text>
</comment>
<reference evidence="2" key="1">
    <citation type="submission" date="2016-01" db="EMBL/GenBank/DDBJ databases">
        <authorList>
            <person name="Mitreva M."/>
            <person name="Pepin K.H."/>
            <person name="Mihindukulasuriya K.A."/>
            <person name="Fulton R."/>
            <person name="Fronick C."/>
            <person name="O'Laughlin M."/>
            <person name="Miner T."/>
            <person name="Herter B."/>
            <person name="Rosa B.A."/>
            <person name="Cordes M."/>
            <person name="Tomlinson C."/>
            <person name="Wollam A."/>
            <person name="Palsikar V.B."/>
            <person name="Mardis E.R."/>
            <person name="Wilson R.K."/>
        </authorList>
    </citation>
    <scope>NUCLEOTIDE SEQUENCE [LARGE SCALE GENOMIC DNA]</scope>
    <source>
        <strain evidence="2">DNF00896</strain>
    </source>
</reference>
<gene>
    <name evidence="1" type="ORF">HMPREF1866_00329</name>
</gene>
<organism evidence="1 2">
    <name type="scientific">Lachnoanaerobaculum saburreum</name>
    <dbReference type="NCBI Taxonomy" id="467210"/>
    <lineage>
        <taxon>Bacteria</taxon>
        <taxon>Bacillati</taxon>
        <taxon>Bacillota</taxon>
        <taxon>Clostridia</taxon>
        <taxon>Lachnospirales</taxon>
        <taxon>Lachnospiraceae</taxon>
        <taxon>Lachnoanaerobaculum</taxon>
    </lineage>
</organism>
<protein>
    <submittedName>
        <fullName evidence="1">Uncharacterized protein</fullName>
    </submittedName>
</protein>
<dbReference type="PATRIC" id="fig|467210.3.peg.324"/>
<evidence type="ECO:0000313" key="1">
    <source>
        <dbReference type="EMBL" id="KXB60878.1"/>
    </source>
</evidence>
<dbReference type="EMBL" id="LSDA01000010">
    <property type="protein sequence ID" value="KXB60878.1"/>
    <property type="molecule type" value="Genomic_DNA"/>
</dbReference>
<sequence length="211" mass="23812">MKKFTRNYNGELIKANEVMVPFEYTDLDAKAVTNPECISYITIGKKTLKVIYKAVDQAWEKDARAAFDLYQNEELGYYVVPNSVSRDALEDDYELELVSAPSAEDIIMATESTKETLKIFVDLVSKLIEKSPKIGYAVLLIHTGVKGAEFYGRMRLAKFPGNNVRQEAEEILKGGLANFDFDGYKGYKSQLNDIYKEEAYALLNAIVEMIG</sequence>
<keyword evidence="2" id="KW-1185">Reference proteome</keyword>
<dbReference type="OrthoDB" id="2084999at2"/>
<dbReference type="AlphaFoldDB" id="A0A133ZZL3"/>
<proteinExistence type="predicted"/>
<accession>A0A133ZZL3</accession>
<dbReference type="RefSeq" id="WP_060930311.1">
    <property type="nucleotide sequence ID" value="NZ_KQ959775.1"/>
</dbReference>
<dbReference type="Proteomes" id="UP000070394">
    <property type="component" value="Unassembled WGS sequence"/>
</dbReference>
<name>A0A133ZZL3_9FIRM</name>